<dbReference type="Pfam" id="PF03184">
    <property type="entry name" value="DDE_1"/>
    <property type="match status" value="1"/>
</dbReference>
<dbReference type="PANTHER" id="PTHR19303:SF74">
    <property type="entry name" value="POGO TRANSPOSABLE ELEMENT WITH KRAB DOMAIN"/>
    <property type="match status" value="1"/>
</dbReference>
<protein>
    <recommendedName>
        <fullName evidence="3">HTH CENPB-type domain-containing protein</fullName>
    </recommendedName>
</protein>
<feature type="region of interest" description="Disordered" evidence="2">
    <location>
        <begin position="458"/>
        <end position="526"/>
    </location>
</feature>
<keyword evidence="5" id="KW-1185">Reference proteome</keyword>
<dbReference type="InterPro" id="IPR050863">
    <property type="entry name" value="CenT-Element_Derived"/>
</dbReference>
<evidence type="ECO:0000313" key="5">
    <source>
        <dbReference type="Proteomes" id="UP001295794"/>
    </source>
</evidence>
<dbReference type="AlphaFoldDB" id="A0AAD2K6T6"/>
<dbReference type="Gene3D" id="3.30.420.10">
    <property type="entry name" value="Ribonuclease H-like superfamily/Ribonuclease H"/>
    <property type="match status" value="1"/>
</dbReference>
<feature type="compositionally biased region" description="Acidic residues" evidence="2">
    <location>
        <begin position="472"/>
        <end position="486"/>
    </location>
</feature>
<reference evidence="4" key="1">
    <citation type="submission" date="2023-11" db="EMBL/GenBank/DDBJ databases">
        <authorList>
            <person name="De Vega J J."/>
            <person name="De Vega J J."/>
        </authorList>
    </citation>
    <scope>NUCLEOTIDE SEQUENCE</scope>
</reference>
<dbReference type="EMBL" id="CAVNYO010000454">
    <property type="protein sequence ID" value="CAK5282430.1"/>
    <property type="molecule type" value="Genomic_DNA"/>
</dbReference>
<feature type="region of interest" description="Disordered" evidence="2">
    <location>
        <begin position="596"/>
        <end position="630"/>
    </location>
</feature>
<evidence type="ECO:0000256" key="1">
    <source>
        <dbReference type="ARBA" id="ARBA00023125"/>
    </source>
</evidence>
<feature type="compositionally biased region" description="Polar residues" evidence="2">
    <location>
        <begin position="516"/>
        <end position="525"/>
    </location>
</feature>
<evidence type="ECO:0000313" key="4">
    <source>
        <dbReference type="EMBL" id="CAK5282430.1"/>
    </source>
</evidence>
<proteinExistence type="predicted"/>
<evidence type="ECO:0000259" key="3">
    <source>
        <dbReference type="PROSITE" id="PS51253"/>
    </source>
</evidence>
<gene>
    <name evidence="4" type="ORF">MYCIT1_LOCUS34173</name>
</gene>
<name>A0AAD2K6T6_9AGAR</name>
<comment type="caution">
    <text evidence="4">The sequence shown here is derived from an EMBL/GenBank/DDBJ whole genome shotgun (WGS) entry which is preliminary data.</text>
</comment>
<sequence>MPPSTRNKITQNDKPSDTIKPFHELSRSEREEQIQVALHRLQNFQRLGERAVVSQVARDMGVPGSTLHARWKNIHGSKAEASAAQQYLPPSLEAVLVQWIKYLGSVGVPLSKKSIRIRAAHLRADKKKPSRNWIPRFLKRHSDIVLATASGLDPRRAQAFNQPVVDRYFDVLAGTLDEHEIPVENIYNMDEKGCQRGGGKKSARVKYFYSRRQRAKYRHRSANLELITILEAVCADGSTLKPGFVFPGVEHCPEWFNENQNIHVSMSPNGWTDNEIFIEWLRDCFIPQAKDHAKECGTQNKSILLILDGHGSHETYEAIDIAIEHNVIILCLPPHTTHKLQPLDVGVFGPFSRAWIEHCDTILDLTQQEMRKEDFIKEYMHVRAETFKKTTIISSFKKSGMYPVNRDAFTAEDYATSIPFSTAAPDIPDLPDFPEYRRLCSQSSDLQLSTSRPDLALEPELDLRPAVQPPCDESDGSSESDTDPNDNDVSCEQPYTPRPNPLARRSGVPPLPQPYVSHTSNSTAVHPSGFYHDPVLFGRIQRLEGEVQALHGHMVLLEDELRDTKRKLLARTNEPSKKRKLNVEARCLTSAEGKRLAKEADDERQAKERALEEKERRQKEKELEMVKRRQERAPDAPFFGSLAGKNKEELMDLAFDLRLNEKGTKAALVSRIEQHFNENPSKKSLEKYGGLFGAKRARQRGTVLGTNIPLAAALPSAPTPALPPLNGSQIPTIASFTPPFQFDHSYPHPPTQLQPSHAHFYSASHPQMIYGQPDPLHTYSSSVNP</sequence>
<evidence type="ECO:0000256" key="2">
    <source>
        <dbReference type="SAM" id="MobiDB-lite"/>
    </source>
</evidence>
<dbReference type="InterPro" id="IPR036397">
    <property type="entry name" value="RNaseH_sf"/>
</dbReference>
<dbReference type="PANTHER" id="PTHR19303">
    <property type="entry name" value="TRANSPOSON"/>
    <property type="match status" value="1"/>
</dbReference>
<feature type="domain" description="HTH CENPB-type" evidence="3">
    <location>
        <begin position="80"/>
        <end position="147"/>
    </location>
</feature>
<dbReference type="InterPro" id="IPR004875">
    <property type="entry name" value="DDE_SF_endonuclease_dom"/>
</dbReference>
<dbReference type="Pfam" id="PF03221">
    <property type="entry name" value="HTH_Tnp_Tc5"/>
    <property type="match status" value="1"/>
</dbReference>
<dbReference type="PROSITE" id="PS51253">
    <property type="entry name" value="HTH_CENPB"/>
    <property type="match status" value="1"/>
</dbReference>
<dbReference type="Proteomes" id="UP001295794">
    <property type="component" value="Unassembled WGS sequence"/>
</dbReference>
<organism evidence="4 5">
    <name type="scientific">Mycena citricolor</name>
    <dbReference type="NCBI Taxonomy" id="2018698"/>
    <lineage>
        <taxon>Eukaryota</taxon>
        <taxon>Fungi</taxon>
        <taxon>Dikarya</taxon>
        <taxon>Basidiomycota</taxon>
        <taxon>Agaricomycotina</taxon>
        <taxon>Agaricomycetes</taxon>
        <taxon>Agaricomycetidae</taxon>
        <taxon>Agaricales</taxon>
        <taxon>Marasmiineae</taxon>
        <taxon>Mycenaceae</taxon>
        <taxon>Mycena</taxon>
    </lineage>
</organism>
<dbReference type="InterPro" id="IPR006600">
    <property type="entry name" value="HTH_CenpB_DNA-bd_dom"/>
</dbReference>
<dbReference type="GO" id="GO:0003677">
    <property type="term" value="F:DNA binding"/>
    <property type="evidence" value="ECO:0007669"/>
    <property type="project" value="UniProtKB-KW"/>
</dbReference>
<feature type="region of interest" description="Disordered" evidence="2">
    <location>
        <begin position="1"/>
        <end position="20"/>
    </location>
</feature>
<dbReference type="GO" id="GO:0005634">
    <property type="term" value="C:nucleus"/>
    <property type="evidence" value="ECO:0007669"/>
    <property type="project" value="TreeGrafter"/>
</dbReference>
<accession>A0AAD2K6T6</accession>
<keyword evidence="1" id="KW-0238">DNA-binding</keyword>
<feature type="compositionally biased region" description="Polar residues" evidence="2">
    <location>
        <begin position="1"/>
        <end position="13"/>
    </location>
</feature>